<feature type="transmembrane region" description="Helical" evidence="6">
    <location>
        <begin position="53"/>
        <end position="71"/>
    </location>
</feature>
<dbReference type="PANTHER" id="PTHR30329:SF21">
    <property type="entry name" value="LIPOPROTEIN YIAD-RELATED"/>
    <property type="match status" value="1"/>
</dbReference>
<dbReference type="PROSITE" id="PS01068">
    <property type="entry name" value="OMPA_1"/>
    <property type="match status" value="1"/>
</dbReference>
<dbReference type="PANTHER" id="PTHR30329">
    <property type="entry name" value="STATOR ELEMENT OF FLAGELLAR MOTOR COMPLEX"/>
    <property type="match status" value="1"/>
</dbReference>
<accession>A0A059FU68</accession>
<dbReference type="InterPro" id="IPR006690">
    <property type="entry name" value="OMPA-like_CS"/>
</dbReference>
<evidence type="ECO:0000256" key="6">
    <source>
        <dbReference type="SAM" id="Phobius"/>
    </source>
</evidence>
<keyword evidence="9" id="KW-1185">Reference proteome</keyword>
<sequence length="380" mass="41583">MRGSGLQIKAPMRRGPKKTGIGALKFENGAFQVRVQAYKGEGKRKPAMRPIRIIAIITGLALACLVAPAFADDIDGVQEHPMVERYPGQEIRWQHIENHLPYRVPVGPVTGYRAIDDWIDTEGRITRTFYRYEGTDRAFSEFYLNYLEALKAADFEILGEGYSGDRKGVGVGSRQWMEVVYRANAASKPGEVGTMFSGTSSSGGAGSIVAKKERAEGTAYVVISVEQHSANYVGSLIDIIETKPAETGLVVVNADAMGADIDEYGRVVLDGIVFDFDKATLKPESKPALDAISEFLTAHPDKQFYVVGHTDSVGTFTYNQRLSADRATAVREALVTDYDVTPSRLEAHGVGPLVPVFSNESDAGKDKNRRVELVERQATQ</sequence>
<dbReference type="SUPFAM" id="SSF103088">
    <property type="entry name" value="OmpA-like"/>
    <property type="match status" value="1"/>
</dbReference>
<protein>
    <submittedName>
        <fullName evidence="8">OmpA/MotB domain-containing protein</fullName>
    </submittedName>
</protein>
<keyword evidence="2 4" id="KW-0472">Membrane</keyword>
<dbReference type="eggNOG" id="COG2885">
    <property type="taxonomic scope" value="Bacteria"/>
</dbReference>
<evidence type="ECO:0000259" key="7">
    <source>
        <dbReference type="PROSITE" id="PS51123"/>
    </source>
</evidence>
<evidence type="ECO:0000256" key="2">
    <source>
        <dbReference type="ARBA" id="ARBA00023136"/>
    </source>
</evidence>
<evidence type="ECO:0000256" key="3">
    <source>
        <dbReference type="ARBA" id="ARBA00023237"/>
    </source>
</evidence>
<comment type="subcellular location">
    <subcellularLocation>
        <location evidence="1">Cell outer membrane</location>
    </subcellularLocation>
</comment>
<dbReference type="InterPro" id="IPR050330">
    <property type="entry name" value="Bact_OuterMem_StrucFunc"/>
</dbReference>
<feature type="domain" description="OmpA-like" evidence="7">
    <location>
        <begin position="261"/>
        <end position="379"/>
    </location>
</feature>
<evidence type="ECO:0000256" key="5">
    <source>
        <dbReference type="SAM" id="MobiDB-lite"/>
    </source>
</evidence>
<dbReference type="STRING" id="1280950.HJO_02190"/>
<dbReference type="InterPro" id="IPR006664">
    <property type="entry name" value="OMP_bac"/>
</dbReference>
<keyword evidence="6" id="KW-0812">Transmembrane</keyword>
<feature type="compositionally biased region" description="Basic and acidic residues" evidence="5">
    <location>
        <begin position="362"/>
        <end position="380"/>
    </location>
</feature>
<dbReference type="CDD" id="cd07185">
    <property type="entry name" value="OmpA_C-like"/>
    <property type="match status" value="1"/>
</dbReference>
<reference evidence="8 9" key="1">
    <citation type="journal article" date="2014" name="Antonie Van Leeuwenhoek">
        <title>Hyphomonas beringensis sp. nov. and Hyphomonas chukchiensis sp. nov., isolated from surface seawater of the Bering Sea and Chukchi Sea.</title>
        <authorList>
            <person name="Li C."/>
            <person name="Lai Q."/>
            <person name="Li G."/>
            <person name="Dong C."/>
            <person name="Wang J."/>
            <person name="Liao Y."/>
            <person name="Shao Z."/>
        </authorList>
    </citation>
    <scope>NUCLEOTIDE SEQUENCE [LARGE SCALE GENOMIC DNA]</scope>
    <source>
        <strain evidence="8 9">MHS-2</strain>
    </source>
</reference>
<dbReference type="EMBL" id="ARYK01000001">
    <property type="protein sequence ID" value="KCZ94147.1"/>
    <property type="molecule type" value="Genomic_DNA"/>
</dbReference>
<evidence type="ECO:0000313" key="8">
    <source>
        <dbReference type="EMBL" id="KCZ94147.1"/>
    </source>
</evidence>
<dbReference type="Gene3D" id="3.30.1330.60">
    <property type="entry name" value="OmpA-like domain"/>
    <property type="match status" value="1"/>
</dbReference>
<dbReference type="InterPro" id="IPR036737">
    <property type="entry name" value="OmpA-like_sf"/>
</dbReference>
<dbReference type="Pfam" id="PF00691">
    <property type="entry name" value="OmpA"/>
    <property type="match status" value="1"/>
</dbReference>
<name>A0A059FU68_9PROT</name>
<comment type="caution">
    <text evidence="8">The sequence shown here is derived from an EMBL/GenBank/DDBJ whole genome shotgun (WGS) entry which is preliminary data.</text>
</comment>
<dbReference type="Proteomes" id="UP000025171">
    <property type="component" value="Unassembled WGS sequence"/>
</dbReference>
<gene>
    <name evidence="8" type="ORF">HJO_02190</name>
</gene>
<evidence type="ECO:0000256" key="4">
    <source>
        <dbReference type="PROSITE-ProRule" id="PRU00473"/>
    </source>
</evidence>
<keyword evidence="6" id="KW-1133">Transmembrane helix</keyword>
<proteinExistence type="predicted"/>
<evidence type="ECO:0000313" key="9">
    <source>
        <dbReference type="Proteomes" id="UP000025171"/>
    </source>
</evidence>
<dbReference type="GO" id="GO:0009279">
    <property type="term" value="C:cell outer membrane"/>
    <property type="evidence" value="ECO:0007669"/>
    <property type="project" value="UniProtKB-SubCell"/>
</dbReference>
<dbReference type="PROSITE" id="PS51123">
    <property type="entry name" value="OMPA_2"/>
    <property type="match status" value="1"/>
</dbReference>
<dbReference type="InterPro" id="IPR006665">
    <property type="entry name" value="OmpA-like"/>
</dbReference>
<dbReference type="PATRIC" id="fig|1280950.3.peg.448"/>
<dbReference type="PRINTS" id="PR01021">
    <property type="entry name" value="OMPADOMAIN"/>
</dbReference>
<evidence type="ECO:0000256" key="1">
    <source>
        <dbReference type="ARBA" id="ARBA00004442"/>
    </source>
</evidence>
<organism evidence="8 9">
    <name type="scientific">Hyphomonas johnsonii MHS-2</name>
    <dbReference type="NCBI Taxonomy" id="1280950"/>
    <lineage>
        <taxon>Bacteria</taxon>
        <taxon>Pseudomonadati</taxon>
        <taxon>Pseudomonadota</taxon>
        <taxon>Alphaproteobacteria</taxon>
        <taxon>Hyphomonadales</taxon>
        <taxon>Hyphomonadaceae</taxon>
        <taxon>Hyphomonas</taxon>
    </lineage>
</organism>
<keyword evidence="3" id="KW-0998">Cell outer membrane</keyword>
<dbReference type="AlphaFoldDB" id="A0A059FU68"/>
<feature type="region of interest" description="Disordered" evidence="5">
    <location>
        <begin position="357"/>
        <end position="380"/>
    </location>
</feature>